<dbReference type="SUPFAM" id="SSF48452">
    <property type="entry name" value="TPR-like"/>
    <property type="match status" value="1"/>
</dbReference>
<evidence type="ECO:0000256" key="11">
    <source>
        <dbReference type="ARBA" id="ARBA00023004"/>
    </source>
</evidence>
<dbReference type="InterPro" id="IPR044862">
    <property type="entry name" value="Pro_4_hyd_alph_FE2OG_OXY"/>
</dbReference>
<evidence type="ECO:0000256" key="10">
    <source>
        <dbReference type="ARBA" id="ARBA00023002"/>
    </source>
</evidence>
<evidence type="ECO:0000313" key="15">
    <source>
        <dbReference type="Proteomes" id="UP000504633"/>
    </source>
</evidence>
<dbReference type="Pfam" id="PF13640">
    <property type="entry name" value="2OG-FeII_Oxy_3"/>
    <property type="match status" value="1"/>
</dbReference>
<dbReference type="Gene3D" id="6.10.140.1460">
    <property type="match status" value="1"/>
</dbReference>
<evidence type="ECO:0000313" key="16">
    <source>
        <dbReference type="RefSeq" id="XP_023174675.2"/>
    </source>
</evidence>
<keyword evidence="6" id="KW-0479">Metal-binding</keyword>
<dbReference type="GeneID" id="111602013"/>
<evidence type="ECO:0000256" key="4">
    <source>
        <dbReference type="ARBA" id="ARBA00006511"/>
    </source>
</evidence>
<protein>
    <recommendedName>
        <fullName evidence="5">procollagen-proline 4-dioxygenase</fullName>
        <ecNumber evidence="5">1.14.11.2</ecNumber>
    </recommendedName>
</protein>
<evidence type="ECO:0000256" key="6">
    <source>
        <dbReference type="ARBA" id="ARBA00022723"/>
    </source>
</evidence>
<dbReference type="PROSITE" id="PS51471">
    <property type="entry name" value="FE2OG_OXY"/>
    <property type="match status" value="1"/>
</dbReference>
<dbReference type="OMA" id="GHYDQHY"/>
<dbReference type="PANTHER" id="PTHR10869:SF244">
    <property type="entry name" value="PROLYL 4-HYDROXYLASE SUBUNIT ALPHA-2"/>
    <property type="match status" value="1"/>
</dbReference>
<dbReference type="SMART" id="SM00702">
    <property type="entry name" value="P4Hc"/>
    <property type="match status" value="1"/>
</dbReference>
<dbReference type="Proteomes" id="UP000504633">
    <property type="component" value="Unplaced"/>
</dbReference>
<evidence type="ECO:0000256" key="1">
    <source>
        <dbReference type="ARBA" id="ARBA00001961"/>
    </source>
</evidence>
<keyword evidence="11" id="KW-0408">Iron</keyword>
<evidence type="ECO:0000256" key="5">
    <source>
        <dbReference type="ARBA" id="ARBA00012269"/>
    </source>
</evidence>
<comment type="similarity">
    <text evidence="4">Belongs to the P4HA family.</text>
</comment>
<keyword evidence="8" id="KW-0847">Vitamin C</keyword>
<keyword evidence="12" id="KW-0325">Glycoprotein</keyword>
<dbReference type="InterPro" id="IPR011990">
    <property type="entry name" value="TPR-like_helical_dom_sf"/>
</dbReference>
<evidence type="ECO:0000256" key="3">
    <source>
        <dbReference type="ARBA" id="ARBA00004319"/>
    </source>
</evidence>
<accession>A0A6J1M696</accession>
<organism evidence="15 16">
    <name type="scientific">Drosophila hydei</name>
    <name type="common">Fruit fly</name>
    <dbReference type="NCBI Taxonomy" id="7224"/>
    <lineage>
        <taxon>Eukaryota</taxon>
        <taxon>Metazoa</taxon>
        <taxon>Ecdysozoa</taxon>
        <taxon>Arthropoda</taxon>
        <taxon>Hexapoda</taxon>
        <taxon>Insecta</taxon>
        <taxon>Pterygota</taxon>
        <taxon>Neoptera</taxon>
        <taxon>Endopterygota</taxon>
        <taxon>Diptera</taxon>
        <taxon>Brachycera</taxon>
        <taxon>Muscomorpha</taxon>
        <taxon>Ephydroidea</taxon>
        <taxon>Drosophilidae</taxon>
        <taxon>Drosophila</taxon>
    </lineage>
</organism>
<comment type="subcellular location">
    <subcellularLocation>
        <location evidence="3">Endoplasmic reticulum lumen</location>
    </subcellularLocation>
</comment>
<feature type="domain" description="Fe2OG dioxygenase" evidence="14">
    <location>
        <begin position="406"/>
        <end position="513"/>
    </location>
</feature>
<comment type="function">
    <text evidence="2">Catalyzes the post-translational formation of 4-hydroxyproline in -Xaa-Pro-Gly- sequences in collagens and other proteins.</text>
</comment>
<evidence type="ECO:0000259" key="14">
    <source>
        <dbReference type="PROSITE" id="PS51471"/>
    </source>
</evidence>
<dbReference type="InterPro" id="IPR045054">
    <property type="entry name" value="P4HA-like"/>
</dbReference>
<dbReference type="OrthoDB" id="420380at2759"/>
<dbReference type="EC" id="1.14.11.2" evidence="5"/>
<dbReference type="InterPro" id="IPR006620">
    <property type="entry name" value="Pro_4_hyd_alph"/>
</dbReference>
<reference evidence="16" key="1">
    <citation type="submission" date="2025-08" db="UniProtKB">
        <authorList>
            <consortium name="RefSeq"/>
        </authorList>
    </citation>
    <scope>IDENTIFICATION</scope>
    <source>
        <strain evidence="16">15085-1641.00</strain>
        <tissue evidence="16">Whole body</tissue>
    </source>
</reference>
<dbReference type="InterPro" id="IPR013547">
    <property type="entry name" value="P4H_N"/>
</dbReference>
<evidence type="ECO:0000256" key="9">
    <source>
        <dbReference type="ARBA" id="ARBA00022964"/>
    </source>
</evidence>
<dbReference type="GO" id="GO:0005788">
    <property type="term" value="C:endoplasmic reticulum lumen"/>
    <property type="evidence" value="ECO:0007669"/>
    <property type="project" value="UniProtKB-SubCell"/>
</dbReference>
<dbReference type="AlphaFoldDB" id="A0A6J1M696"/>
<dbReference type="GO" id="GO:0031418">
    <property type="term" value="F:L-ascorbic acid binding"/>
    <property type="evidence" value="ECO:0007669"/>
    <property type="project" value="UniProtKB-KW"/>
</dbReference>
<evidence type="ECO:0000256" key="7">
    <source>
        <dbReference type="ARBA" id="ARBA00022824"/>
    </source>
</evidence>
<dbReference type="PANTHER" id="PTHR10869">
    <property type="entry name" value="PROLYL 4-HYDROXYLASE ALPHA SUBUNIT"/>
    <property type="match status" value="1"/>
</dbReference>
<feature type="signal peptide" evidence="13">
    <location>
        <begin position="1"/>
        <end position="27"/>
    </location>
</feature>
<gene>
    <name evidence="16" type="primary">LOC111602013</name>
</gene>
<evidence type="ECO:0000256" key="2">
    <source>
        <dbReference type="ARBA" id="ARBA00002035"/>
    </source>
</evidence>
<sequence>MANEIVHLPSWKLLLLAVVLLRSLVAGQTVDNEQSHSTSVAGMVQLLELEAKLIDNLNNYADELELKLKVVRSFTKQMHKESSKAMDDTVQYLSNPLNAFSLIRRMHQDWIHWQQYMEQPVGKQQVNYLQQMREQLPTSTDLEEAGAALHRIHITYDITISDMTQGLLNGKKYNVSLNALDSYALGNYHYDQQNFGYASQWIYQAINWLKGPHKLPLPLELDRAEVFHIYAEALIKMNRYKDAVQVLHTATTLKKDNLKLLLRKSEVETLIRTEPNVVPKALQKPPVLAYERGCRGQFAQNSRLHCVYNSTTSPFLRLAPLKMELIALDPYMVIYHDVISPSEISELQSLAVPSLKRATVFNQKSGRNNVVKTRTSKVTWLLDTLNQLTVRLNKRITDMTGFDMYGSEMLQVMNYGLGGHYDKHFDYFNSSIASDLTRLNGDRIATVLFYLTDVEQGGATVFPTIEKAVFPQKGAAIVWYNLKHDGNGDTQTLHAACPVIVGSKWVCNKWIRERQQLFRRPCLSSNKSI</sequence>
<keyword evidence="7" id="KW-0256">Endoplasmic reticulum</keyword>
<evidence type="ECO:0000256" key="8">
    <source>
        <dbReference type="ARBA" id="ARBA00022896"/>
    </source>
</evidence>
<keyword evidence="9" id="KW-0223">Dioxygenase</keyword>
<dbReference type="Gene3D" id="2.60.120.620">
    <property type="entry name" value="q2cbj1_9rhob like domain"/>
    <property type="match status" value="1"/>
</dbReference>
<keyword evidence="10" id="KW-0560">Oxidoreductase</keyword>
<evidence type="ECO:0000256" key="13">
    <source>
        <dbReference type="SAM" id="SignalP"/>
    </source>
</evidence>
<dbReference type="Pfam" id="PF08336">
    <property type="entry name" value="P4Ha_N"/>
    <property type="match status" value="1"/>
</dbReference>
<dbReference type="GO" id="GO:0004656">
    <property type="term" value="F:procollagen-proline 4-dioxygenase activity"/>
    <property type="evidence" value="ECO:0007669"/>
    <property type="project" value="UniProtKB-EC"/>
</dbReference>
<dbReference type="RefSeq" id="XP_023174675.2">
    <property type="nucleotide sequence ID" value="XM_023318907.2"/>
</dbReference>
<dbReference type="FunFam" id="2.60.120.620:FF:000011">
    <property type="entry name" value="Prolyl alpha subunit"/>
    <property type="match status" value="1"/>
</dbReference>
<dbReference type="KEGG" id="dhe:111602013"/>
<keyword evidence="13" id="KW-0732">Signal</keyword>
<proteinExistence type="inferred from homology"/>
<evidence type="ECO:0000256" key="12">
    <source>
        <dbReference type="ARBA" id="ARBA00023180"/>
    </source>
</evidence>
<comment type="cofactor">
    <cofactor evidence="1">
        <name>L-ascorbate</name>
        <dbReference type="ChEBI" id="CHEBI:38290"/>
    </cofactor>
</comment>
<name>A0A6J1M696_DROHY</name>
<keyword evidence="15" id="KW-1185">Reference proteome</keyword>
<dbReference type="Gene3D" id="1.25.40.10">
    <property type="entry name" value="Tetratricopeptide repeat domain"/>
    <property type="match status" value="1"/>
</dbReference>
<dbReference type="InterPro" id="IPR005123">
    <property type="entry name" value="Oxoglu/Fe-dep_dioxygenase_dom"/>
</dbReference>
<dbReference type="GO" id="GO:0005506">
    <property type="term" value="F:iron ion binding"/>
    <property type="evidence" value="ECO:0007669"/>
    <property type="project" value="InterPro"/>
</dbReference>
<feature type="chain" id="PRO_5027002170" description="procollagen-proline 4-dioxygenase" evidence="13">
    <location>
        <begin position="28"/>
        <end position="529"/>
    </location>
</feature>